<evidence type="ECO:0000256" key="10">
    <source>
        <dbReference type="ARBA" id="ARBA00034478"/>
    </source>
</evidence>
<organism evidence="13 14">
    <name type="scientific">Bifidobacterium tibiigranuli</name>
    <dbReference type="NCBI Taxonomy" id="2172043"/>
    <lineage>
        <taxon>Bacteria</taxon>
        <taxon>Bacillati</taxon>
        <taxon>Actinomycetota</taxon>
        <taxon>Actinomycetes</taxon>
        <taxon>Bifidobacteriales</taxon>
        <taxon>Bifidobacteriaceae</taxon>
        <taxon>Bifidobacterium</taxon>
    </lineage>
</organism>
<evidence type="ECO:0000256" key="9">
    <source>
        <dbReference type="ARBA" id="ARBA00023167"/>
    </source>
</evidence>
<dbReference type="Proteomes" id="UP000325415">
    <property type="component" value="Unassembled WGS sequence"/>
</dbReference>
<proteinExistence type="inferred from homology"/>
<dbReference type="Gene3D" id="3.20.20.220">
    <property type="match status" value="1"/>
</dbReference>
<evidence type="ECO:0000256" key="11">
    <source>
        <dbReference type="ARBA" id="ARBA00048628"/>
    </source>
</evidence>
<keyword evidence="4" id="KW-0028">Amino-acid biosynthesis</keyword>
<dbReference type="AlphaFoldDB" id="A0A5N6S9K2"/>
<keyword evidence="8" id="KW-0520">NAD</keyword>
<comment type="caution">
    <text evidence="13">The sequence shown here is derived from an EMBL/GenBank/DDBJ whole genome shotgun (WGS) entry which is preliminary data.</text>
</comment>
<dbReference type="GeneID" id="78126169"/>
<keyword evidence="7 12" id="KW-0560">Oxidoreductase</keyword>
<evidence type="ECO:0000313" key="13">
    <source>
        <dbReference type="EMBL" id="KAE8130093.1"/>
    </source>
</evidence>
<dbReference type="Pfam" id="PF02219">
    <property type="entry name" value="MTHFR"/>
    <property type="match status" value="1"/>
</dbReference>
<dbReference type="PANTHER" id="PTHR45754">
    <property type="entry name" value="METHYLENETETRAHYDROFOLATE REDUCTASE"/>
    <property type="match status" value="1"/>
</dbReference>
<dbReference type="PANTHER" id="PTHR45754:SF3">
    <property type="entry name" value="METHYLENETETRAHYDROFOLATE REDUCTASE (NADPH)"/>
    <property type="match status" value="1"/>
</dbReference>
<evidence type="ECO:0000256" key="6">
    <source>
        <dbReference type="ARBA" id="ARBA00022827"/>
    </source>
</evidence>
<keyword evidence="14" id="KW-1185">Reference proteome</keyword>
<dbReference type="SUPFAM" id="SSF51730">
    <property type="entry name" value="FAD-linked oxidoreductase"/>
    <property type="match status" value="1"/>
</dbReference>
<keyword evidence="9" id="KW-0486">Methionine biosynthesis</keyword>
<dbReference type="EC" id="1.5.1.54" evidence="12"/>
<dbReference type="InterPro" id="IPR029041">
    <property type="entry name" value="FAD-linked_oxidoreductase-like"/>
</dbReference>
<evidence type="ECO:0000256" key="5">
    <source>
        <dbReference type="ARBA" id="ARBA00022630"/>
    </source>
</evidence>
<dbReference type="GO" id="GO:0106312">
    <property type="term" value="F:methylenetetrahydrofolate reductase (NADH) activity"/>
    <property type="evidence" value="ECO:0007669"/>
    <property type="project" value="UniProtKB-EC"/>
</dbReference>
<dbReference type="UniPathway" id="UPA00193"/>
<comment type="cofactor">
    <cofactor evidence="1 12">
        <name>FAD</name>
        <dbReference type="ChEBI" id="CHEBI:57692"/>
    </cofactor>
</comment>
<keyword evidence="6 12" id="KW-0274">FAD</keyword>
<evidence type="ECO:0000256" key="1">
    <source>
        <dbReference type="ARBA" id="ARBA00001974"/>
    </source>
</evidence>
<evidence type="ECO:0000256" key="2">
    <source>
        <dbReference type="ARBA" id="ARBA00004777"/>
    </source>
</evidence>
<dbReference type="OrthoDB" id="9812555at2"/>
<dbReference type="NCBIfam" id="TIGR00676">
    <property type="entry name" value="fadh2"/>
    <property type="match status" value="1"/>
</dbReference>
<dbReference type="InterPro" id="IPR004620">
    <property type="entry name" value="MTHF_reductase_bac"/>
</dbReference>
<accession>A0A5N6S9K2</accession>
<sequence>MHAPMFSLEVFPPRHNAPVGAIYDTLDGLQGVDPDFISVTYGHGSHKDHTATARIARTIHQEYHIPVVAHLTALYSDAAMIDNALDMFEQAGVSAVLALRGDYIDGEQPVGQFEHASDLVAYIREHKPDLTVFAACYPEGHIQAASLDEDIEHLKVKVEAGATHLITQLFYDNDDFYHFVDKARSAGIDVPIEAGIMPIGGPKSVRSSAARNGSRVPERVETMLNRWGDDAATLREAGVNYASEQITDLVAHGVDGIHLYTMNHPGRTRAIWRNIQPLFTKVPSIAPVSSVSSAA</sequence>
<evidence type="ECO:0000256" key="8">
    <source>
        <dbReference type="ARBA" id="ARBA00023027"/>
    </source>
</evidence>
<evidence type="ECO:0000256" key="7">
    <source>
        <dbReference type="ARBA" id="ARBA00023002"/>
    </source>
</evidence>
<dbReference type="CDD" id="cd00537">
    <property type="entry name" value="MTHFR"/>
    <property type="match status" value="1"/>
</dbReference>
<dbReference type="RefSeq" id="WP_152579791.1">
    <property type="nucleotide sequence ID" value="NZ_JALCCS010000007.1"/>
</dbReference>
<dbReference type="GO" id="GO:0005829">
    <property type="term" value="C:cytosol"/>
    <property type="evidence" value="ECO:0007669"/>
    <property type="project" value="InterPro"/>
</dbReference>
<dbReference type="GO" id="GO:0009086">
    <property type="term" value="P:methionine biosynthetic process"/>
    <property type="evidence" value="ECO:0007669"/>
    <property type="project" value="UniProtKB-KW"/>
</dbReference>
<comment type="catalytic activity">
    <reaction evidence="11">
        <text>(6S)-5-methyl-5,6,7,8-tetrahydrofolate + NAD(+) = (6R)-5,10-methylene-5,6,7,8-tetrahydrofolate + NADH + H(+)</text>
        <dbReference type="Rhea" id="RHEA:19821"/>
        <dbReference type="ChEBI" id="CHEBI:15378"/>
        <dbReference type="ChEBI" id="CHEBI:15636"/>
        <dbReference type="ChEBI" id="CHEBI:18608"/>
        <dbReference type="ChEBI" id="CHEBI:57540"/>
        <dbReference type="ChEBI" id="CHEBI:57945"/>
        <dbReference type="EC" id="1.5.1.54"/>
    </reaction>
    <physiologicalReaction direction="right-to-left" evidence="11">
        <dbReference type="Rhea" id="RHEA:19823"/>
    </physiologicalReaction>
</comment>
<dbReference type="GO" id="GO:0071949">
    <property type="term" value="F:FAD binding"/>
    <property type="evidence" value="ECO:0007669"/>
    <property type="project" value="TreeGrafter"/>
</dbReference>
<comment type="pathway">
    <text evidence="10">Amino-acid biosynthesis; L-methionine biosynthesis via de novo pathway.</text>
</comment>
<gene>
    <name evidence="13" type="primary">metF</name>
    <name evidence="13" type="ORF">DDE84_00425</name>
</gene>
<dbReference type="EMBL" id="QDAG01000001">
    <property type="protein sequence ID" value="KAE8130093.1"/>
    <property type="molecule type" value="Genomic_DNA"/>
</dbReference>
<name>A0A5N6S9K2_9BIFI</name>
<dbReference type="InterPro" id="IPR003171">
    <property type="entry name" value="Mehydrof_redctse-like"/>
</dbReference>
<evidence type="ECO:0000256" key="12">
    <source>
        <dbReference type="RuleBase" id="RU003862"/>
    </source>
</evidence>
<evidence type="ECO:0000256" key="4">
    <source>
        <dbReference type="ARBA" id="ARBA00022605"/>
    </source>
</evidence>
<keyword evidence="5 12" id="KW-0285">Flavoprotein</keyword>
<evidence type="ECO:0000256" key="3">
    <source>
        <dbReference type="ARBA" id="ARBA00006743"/>
    </source>
</evidence>
<protein>
    <recommendedName>
        <fullName evidence="12">Methylenetetrahydrofolate reductase</fullName>
        <ecNumber evidence="12">1.5.1.54</ecNumber>
    </recommendedName>
</protein>
<evidence type="ECO:0000313" key="14">
    <source>
        <dbReference type="Proteomes" id="UP000325415"/>
    </source>
</evidence>
<comment type="similarity">
    <text evidence="3 12">Belongs to the methylenetetrahydrofolate reductase family.</text>
</comment>
<comment type="pathway">
    <text evidence="2 12">One-carbon metabolism; tetrahydrofolate interconversion.</text>
</comment>
<dbReference type="GO" id="GO:0035999">
    <property type="term" value="P:tetrahydrofolate interconversion"/>
    <property type="evidence" value="ECO:0007669"/>
    <property type="project" value="UniProtKB-UniPathway"/>
</dbReference>
<reference evidence="13 14" key="1">
    <citation type="submission" date="2018-04" db="EMBL/GenBank/DDBJ databases">
        <authorList>
            <person name="Eckel V.P."/>
            <person name="Vogel R.F."/>
        </authorList>
    </citation>
    <scope>NUCLEOTIDE SEQUENCE [LARGE SCALE GENOMIC DNA]</scope>
    <source>
        <strain evidence="14">TMW 2.1764</strain>
    </source>
</reference>